<evidence type="ECO:0000256" key="7">
    <source>
        <dbReference type="ARBA" id="ARBA00022840"/>
    </source>
</evidence>
<evidence type="ECO:0000256" key="9">
    <source>
        <dbReference type="PIRSR" id="PIRSR035805-2"/>
    </source>
</evidence>
<keyword evidence="4 10" id="KW-0808">Transferase</keyword>
<feature type="binding site" evidence="9">
    <location>
        <begin position="171"/>
        <end position="174"/>
    </location>
    <ligand>
        <name>substrate</name>
    </ligand>
</feature>
<feature type="active site" description="Proton acceptor" evidence="8">
    <location>
        <position position="89"/>
    </location>
</feature>
<comment type="catalytic activity">
    <reaction evidence="10">
        <text>thymidine + ATP = dTMP + ADP + H(+)</text>
        <dbReference type="Rhea" id="RHEA:19129"/>
        <dbReference type="ChEBI" id="CHEBI:15378"/>
        <dbReference type="ChEBI" id="CHEBI:17748"/>
        <dbReference type="ChEBI" id="CHEBI:30616"/>
        <dbReference type="ChEBI" id="CHEBI:63528"/>
        <dbReference type="ChEBI" id="CHEBI:456216"/>
        <dbReference type="EC" id="2.7.1.21"/>
    </reaction>
</comment>
<dbReference type="SUPFAM" id="SSF52540">
    <property type="entry name" value="P-loop containing nucleoside triphosphate hydrolases"/>
    <property type="match status" value="1"/>
</dbReference>
<dbReference type="SUPFAM" id="SSF57716">
    <property type="entry name" value="Glucocorticoid receptor-like (DNA-binding domain)"/>
    <property type="match status" value="1"/>
</dbReference>
<name>A0A4D6DWT6_9CAUD</name>
<evidence type="ECO:0000256" key="11">
    <source>
        <dbReference type="RuleBase" id="RU004165"/>
    </source>
</evidence>
<keyword evidence="6 10" id="KW-0418">Kinase</keyword>
<dbReference type="PIRSF" id="PIRSF035805">
    <property type="entry name" value="TK_cell"/>
    <property type="match status" value="1"/>
</dbReference>
<evidence type="ECO:0000256" key="6">
    <source>
        <dbReference type="ARBA" id="ARBA00022777"/>
    </source>
</evidence>
<evidence type="ECO:0000256" key="1">
    <source>
        <dbReference type="ARBA" id="ARBA00007587"/>
    </source>
</evidence>
<dbReference type="HAMAP" id="MF_00124">
    <property type="entry name" value="Thymidine_kinase"/>
    <property type="match status" value="1"/>
</dbReference>
<dbReference type="GO" id="GO:0004797">
    <property type="term" value="F:thymidine kinase activity"/>
    <property type="evidence" value="ECO:0007669"/>
    <property type="project" value="UniProtKB-EC"/>
</dbReference>
<evidence type="ECO:0000256" key="10">
    <source>
        <dbReference type="RuleBase" id="RU000544"/>
    </source>
</evidence>
<evidence type="ECO:0000256" key="3">
    <source>
        <dbReference type="ARBA" id="ARBA00022634"/>
    </source>
</evidence>
<evidence type="ECO:0000256" key="2">
    <source>
        <dbReference type="ARBA" id="ARBA00012118"/>
    </source>
</evidence>
<sequence>MASLHFYYSTMNAGKSLDLLRSNFNYLERKMRTYVLKPQIDNRESKEVIRSRCGLEVECELFKQDHDLFAMISEYTVLNGDVHCVFIDEGQFMTEAQVIQLSMVAVKLHIPVVVYGLRSDFQGKLFPGSAALLVWANKLKELKTICWCGSKATMVLRLDSAGKVVRIGEQVQIGGNDSYVSVCTEHFMDGKIESAS</sequence>
<dbReference type="PANTHER" id="PTHR11441">
    <property type="entry name" value="THYMIDINE KINASE"/>
    <property type="match status" value="1"/>
</dbReference>
<evidence type="ECO:0000313" key="12">
    <source>
        <dbReference type="EMBL" id="QBZ70752.1"/>
    </source>
</evidence>
<dbReference type="InterPro" id="IPR027417">
    <property type="entry name" value="P-loop_NTPase"/>
</dbReference>
<dbReference type="GO" id="GO:0071897">
    <property type="term" value="P:DNA biosynthetic process"/>
    <property type="evidence" value="ECO:0007669"/>
    <property type="project" value="UniProtKB-KW"/>
</dbReference>
<dbReference type="Proteomes" id="UP000297195">
    <property type="component" value="Segment"/>
</dbReference>
<evidence type="ECO:0000313" key="13">
    <source>
        <dbReference type="Proteomes" id="UP000297195"/>
    </source>
</evidence>
<gene>
    <name evidence="12" type="ORF">pETSU_171</name>
</gene>
<dbReference type="Pfam" id="PF00265">
    <property type="entry name" value="TK"/>
    <property type="match status" value="1"/>
</dbReference>
<feature type="binding site" evidence="9">
    <location>
        <position position="179"/>
    </location>
    <ligand>
        <name>substrate</name>
    </ligand>
</feature>
<evidence type="ECO:0000256" key="5">
    <source>
        <dbReference type="ARBA" id="ARBA00022741"/>
    </source>
</evidence>
<dbReference type="NCBIfam" id="NF003300">
    <property type="entry name" value="PRK04296.1-5"/>
    <property type="match status" value="1"/>
</dbReference>
<dbReference type="Gene3D" id="3.30.60.20">
    <property type="match status" value="1"/>
</dbReference>
<dbReference type="GO" id="GO:0046104">
    <property type="term" value="P:thymidine metabolic process"/>
    <property type="evidence" value="ECO:0007669"/>
    <property type="project" value="TreeGrafter"/>
</dbReference>
<dbReference type="PANTHER" id="PTHR11441:SF0">
    <property type="entry name" value="THYMIDINE KINASE, CYTOSOLIC"/>
    <property type="match status" value="1"/>
</dbReference>
<evidence type="ECO:0000256" key="4">
    <source>
        <dbReference type="ARBA" id="ARBA00022679"/>
    </source>
</evidence>
<dbReference type="GO" id="GO:0005524">
    <property type="term" value="F:ATP binding"/>
    <property type="evidence" value="ECO:0007669"/>
    <property type="project" value="UniProtKB-KW"/>
</dbReference>
<reference evidence="12 13" key="1">
    <citation type="submission" date="2019-03" db="EMBL/GenBank/DDBJ databases">
        <authorList>
            <person name="Kim S.G."/>
            <person name="Park S.C."/>
        </authorList>
    </citation>
    <scope>NUCLEOTIDE SEQUENCE [LARGE SCALE GENOMIC DNA]</scope>
</reference>
<keyword evidence="5 10" id="KW-0547">Nucleotide-binding</keyword>
<dbReference type="InterPro" id="IPR001267">
    <property type="entry name" value="Thymidine_kinase"/>
</dbReference>
<accession>A0A4D6DWT6</accession>
<evidence type="ECO:0000256" key="8">
    <source>
        <dbReference type="PIRSR" id="PIRSR035805-1"/>
    </source>
</evidence>
<comment type="similarity">
    <text evidence="1 11">Belongs to the thymidine kinase family.</text>
</comment>
<protein>
    <recommendedName>
        <fullName evidence="2 10">Thymidine kinase</fullName>
        <ecNumber evidence="2 10">2.7.1.21</ecNumber>
    </recommendedName>
</protein>
<dbReference type="EC" id="2.7.1.21" evidence="2 10"/>
<keyword evidence="3 10" id="KW-0237">DNA synthesis</keyword>
<keyword evidence="7 10" id="KW-0067">ATP-binding</keyword>
<dbReference type="EMBL" id="MK689364">
    <property type="protein sequence ID" value="QBZ70752.1"/>
    <property type="molecule type" value="Genomic_DNA"/>
</dbReference>
<dbReference type="Gene3D" id="3.40.50.300">
    <property type="entry name" value="P-loop containing nucleotide triphosphate hydrolases"/>
    <property type="match status" value="1"/>
</dbReference>
<organism evidence="12 13">
    <name type="scientific">Edwardsiella phage pEt-SU</name>
    <dbReference type="NCBI Taxonomy" id="2562142"/>
    <lineage>
        <taxon>Viruses</taxon>
        <taxon>Duplodnaviria</taxon>
        <taxon>Heunggongvirae</taxon>
        <taxon>Uroviricota</taxon>
        <taxon>Caudoviricetes</taxon>
        <taxon>Chimalliviridae</taxon>
        <taxon>Petsuvirus</taxon>
        <taxon>Petsuvirus pEtSU</taxon>
    </lineage>
</organism>
<keyword evidence="13" id="KW-1185">Reference proteome</keyword>
<proteinExistence type="inferred from homology"/>